<dbReference type="Gene3D" id="1.10.510.10">
    <property type="entry name" value="Transferase(Phosphotransferase) domain 1"/>
    <property type="match status" value="1"/>
</dbReference>
<dbReference type="InterPro" id="IPR011009">
    <property type="entry name" value="Kinase-like_dom_sf"/>
</dbReference>
<proteinExistence type="predicted"/>
<gene>
    <name evidence="1" type="ORF">BDV98DRAFT_573773</name>
</gene>
<protein>
    <recommendedName>
        <fullName evidence="3">Protein kinase domain-containing protein</fullName>
    </recommendedName>
</protein>
<keyword evidence="2" id="KW-1185">Reference proteome</keyword>
<organism evidence="1 2">
    <name type="scientific">Pterulicium gracile</name>
    <dbReference type="NCBI Taxonomy" id="1884261"/>
    <lineage>
        <taxon>Eukaryota</taxon>
        <taxon>Fungi</taxon>
        <taxon>Dikarya</taxon>
        <taxon>Basidiomycota</taxon>
        <taxon>Agaricomycotina</taxon>
        <taxon>Agaricomycetes</taxon>
        <taxon>Agaricomycetidae</taxon>
        <taxon>Agaricales</taxon>
        <taxon>Pleurotineae</taxon>
        <taxon>Pterulaceae</taxon>
        <taxon>Pterulicium</taxon>
    </lineage>
</organism>
<dbReference type="STRING" id="1884261.A0A5C3Q7N0"/>
<dbReference type="AlphaFoldDB" id="A0A5C3Q7N0"/>
<evidence type="ECO:0000313" key="1">
    <source>
        <dbReference type="EMBL" id="TFK97771.1"/>
    </source>
</evidence>
<sequence length="621" mass="69190">MSPSPAATSSSSAALKKPSLNQKTISVYCFAENAPPYAVSKERVTLDLDSPLSEVCIELEKRHPKFTADLFVIKPLEPQNVATYRFFQNFLNATPSRNWADYVDLEGTENSTLRDMRAPYFAGVLGPRTRPTVDSEDEDESSDLVVDLPSRAIQNFQETVKLYRKRPSPSSAATSVGYEKEQAIERTGIYDGRVILQGPARSAPPIELYHPDFGELLHALHSTEPVPDDLLRLTAELMRRLSVVRHAEVDRDRDLQTILNELLEITLARVVNWDRSVADSVNLCDVTAAIQTACRVIVEWKGELGSGGSDPSVQGSFSYAKMCVSPERQKVLDACSCPAFIISIAGSWLSVSGAVFVSHPIVQRLTGYQWLGRSRALDSQQVFEVARIFLALRRPLKRLGTYYQNLAIPTNPRPGCFHPRFFPHITSYINKEGRSVEFAYVVPLQSSVTCVSFEVMLLETKERVVVKYVAHYGEAAHRYMASKHMAPALRFFGPLDAHSRRTYAGLSMVVMDKVDGHTLHNLYDGKPIPSDIEDEVMRAVNELKSGGFVHGDLRAPNVMLLDSPAEGTRVRLIDFDWAGKVGKVRYPFDLTSVITMPSGAKDYEVVTLKHMDSMVEAMLGK</sequence>
<name>A0A5C3Q7N0_9AGAR</name>
<accession>A0A5C3Q7N0</accession>
<evidence type="ECO:0008006" key="3">
    <source>
        <dbReference type="Google" id="ProtNLM"/>
    </source>
</evidence>
<dbReference type="EMBL" id="ML178844">
    <property type="protein sequence ID" value="TFK97771.1"/>
    <property type="molecule type" value="Genomic_DNA"/>
</dbReference>
<dbReference type="SUPFAM" id="SSF56112">
    <property type="entry name" value="Protein kinase-like (PK-like)"/>
    <property type="match status" value="1"/>
</dbReference>
<dbReference type="OrthoDB" id="4062651at2759"/>
<reference evidence="1 2" key="1">
    <citation type="journal article" date="2019" name="Nat. Ecol. Evol.">
        <title>Megaphylogeny resolves global patterns of mushroom evolution.</title>
        <authorList>
            <person name="Varga T."/>
            <person name="Krizsan K."/>
            <person name="Foldi C."/>
            <person name="Dima B."/>
            <person name="Sanchez-Garcia M."/>
            <person name="Sanchez-Ramirez S."/>
            <person name="Szollosi G.J."/>
            <person name="Szarkandi J.G."/>
            <person name="Papp V."/>
            <person name="Albert L."/>
            <person name="Andreopoulos W."/>
            <person name="Angelini C."/>
            <person name="Antonin V."/>
            <person name="Barry K.W."/>
            <person name="Bougher N.L."/>
            <person name="Buchanan P."/>
            <person name="Buyck B."/>
            <person name="Bense V."/>
            <person name="Catcheside P."/>
            <person name="Chovatia M."/>
            <person name="Cooper J."/>
            <person name="Damon W."/>
            <person name="Desjardin D."/>
            <person name="Finy P."/>
            <person name="Geml J."/>
            <person name="Haridas S."/>
            <person name="Hughes K."/>
            <person name="Justo A."/>
            <person name="Karasinski D."/>
            <person name="Kautmanova I."/>
            <person name="Kiss B."/>
            <person name="Kocsube S."/>
            <person name="Kotiranta H."/>
            <person name="LaButti K.M."/>
            <person name="Lechner B.E."/>
            <person name="Liimatainen K."/>
            <person name="Lipzen A."/>
            <person name="Lukacs Z."/>
            <person name="Mihaltcheva S."/>
            <person name="Morgado L.N."/>
            <person name="Niskanen T."/>
            <person name="Noordeloos M.E."/>
            <person name="Ohm R.A."/>
            <person name="Ortiz-Santana B."/>
            <person name="Ovrebo C."/>
            <person name="Racz N."/>
            <person name="Riley R."/>
            <person name="Savchenko A."/>
            <person name="Shiryaev A."/>
            <person name="Soop K."/>
            <person name="Spirin V."/>
            <person name="Szebenyi C."/>
            <person name="Tomsovsky M."/>
            <person name="Tulloss R.E."/>
            <person name="Uehling J."/>
            <person name="Grigoriev I.V."/>
            <person name="Vagvolgyi C."/>
            <person name="Papp T."/>
            <person name="Martin F.M."/>
            <person name="Miettinen O."/>
            <person name="Hibbett D.S."/>
            <person name="Nagy L.G."/>
        </authorList>
    </citation>
    <scope>NUCLEOTIDE SEQUENCE [LARGE SCALE GENOMIC DNA]</scope>
    <source>
        <strain evidence="1 2">CBS 309.79</strain>
    </source>
</reference>
<dbReference type="Proteomes" id="UP000305067">
    <property type="component" value="Unassembled WGS sequence"/>
</dbReference>
<evidence type="ECO:0000313" key="2">
    <source>
        <dbReference type="Proteomes" id="UP000305067"/>
    </source>
</evidence>